<evidence type="ECO:0000313" key="2">
    <source>
        <dbReference type="Proteomes" id="UP000823750"/>
    </source>
</evidence>
<protein>
    <submittedName>
        <fullName evidence="1">Uncharacterized protein</fullName>
    </submittedName>
</protein>
<dbReference type="EMBL" id="JADILX010000089">
    <property type="protein sequence ID" value="MBO8485962.1"/>
    <property type="molecule type" value="Genomic_DNA"/>
</dbReference>
<organism evidence="1 2">
    <name type="scientific">Candidatus Cryptobacteroides excrementavium</name>
    <dbReference type="NCBI Taxonomy" id="2840759"/>
    <lineage>
        <taxon>Bacteria</taxon>
        <taxon>Pseudomonadati</taxon>
        <taxon>Bacteroidota</taxon>
        <taxon>Bacteroidia</taxon>
        <taxon>Bacteroidales</taxon>
        <taxon>Candidatus Cryptobacteroides</taxon>
    </lineage>
</organism>
<evidence type="ECO:0000313" key="1">
    <source>
        <dbReference type="EMBL" id="MBO8485962.1"/>
    </source>
</evidence>
<proteinExistence type="predicted"/>
<sequence>MKKQNVERCYELFALLLEEEKIYMDPSVTFDSVCSWLGVEKAALDCYVESMLGCSGMDVIRAYRASVPSRFMSKYGILV</sequence>
<accession>A0A9D9J4Q8</accession>
<dbReference type="Proteomes" id="UP000823750">
    <property type="component" value="Unassembled WGS sequence"/>
</dbReference>
<reference evidence="1" key="1">
    <citation type="submission" date="2020-10" db="EMBL/GenBank/DDBJ databases">
        <authorList>
            <person name="Gilroy R."/>
        </authorList>
    </citation>
    <scope>NUCLEOTIDE SEQUENCE</scope>
    <source>
        <strain evidence="1">B2-16538</strain>
    </source>
</reference>
<dbReference type="AlphaFoldDB" id="A0A9D9J4Q8"/>
<reference evidence="1" key="2">
    <citation type="journal article" date="2021" name="PeerJ">
        <title>Extensive microbial diversity within the chicken gut microbiome revealed by metagenomics and culture.</title>
        <authorList>
            <person name="Gilroy R."/>
            <person name="Ravi A."/>
            <person name="Getino M."/>
            <person name="Pursley I."/>
            <person name="Horton D.L."/>
            <person name="Alikhan N.F."/>
            <person name="Baker D."/>
            <person name="Gharbi K."/>
            <person name="Hall N."/>
            <person name="Watson M."/>
            <person name="Adriaenssens E.M."/>
            <person name="Foster-Nyarko E."/>
            <person name="Jarju S."/>
            <person name="Secka A."/>
            <person name="Antonio M."/>
            <person name="Oren A."/>
            <person name="Chaudhuri R.R."/>
            <person name="La Ragione R."/>
            <person name="Hildebrand F."/>
            <person name="Pallen M.J."/>
        </authorList>
    </citation>
    <scope>NUCLEOTIDE SEQUENCE</scope>
    <source>
        <strain evidence="1">B2-16538</strain>
    </source>
</reference>
<name>A0A9D9J4Q8_9BACT</name>
<comment type="caution">
    <text evidence="1">The sequence shown here is derived from an EMBL/GenBank/DDBJ whole genome shotgun (WGS) entry which is preliminary data.</text>
</comment>
<gene>
    <name evidence="1" type="ORF">IAB78_06015</name>
</gene>